<evidence type="ECO:0000313" key="6">
    <source>
        <dbReference type="Proteomes" id="UP000093044"/>
    </source>
</evidence>
<dbReference type="InterPro" id="IPR005000">
    <property type="entry name" value="Aldolase/citrate-lyase_domain"/>
</dbReference>
<dbReference type="SUPFAM" id="SSF51621">
    <property type="entry name" value="Phosphoenolpyruvate/pyruvate domain"/>
    <property type="match status" value="1"/>
</dbReference>
<dbReference type="EMBL" id="CP016757">
    <property type="protein sequence ID" value="ANZ44603.1"/>
    <property type="molecule type" value="Genomic_DNA"/>
</dbReference>
<dbReference type="PANTHER" id="PTHR30502">
    <property type="entry name" value="2-KETO-3-DEOXY-L-RHAMNONATE ALDOLASE"/>
    <property type="match status" value="1"/>
</dbReference>
<dbReference type="InterPro" id="IPR015813">
    <property type="entry name" value="Pyrv/PenolPyrv_kinase-like_dom"/>
</dbReference>
<dbReference type="Pfam" id="PF03328">
    <property type="entry name" value="HpcH_HpaI"/>
    <property type="match status" value="1"/>
</dbReference>
<dbReference type="GO" id="GO:0005737">
    <property type="term" value="C:cytoplasm"/>
    <property type="evidence" value="ECO:0007669"/>
    <property type="project" value="TreeGrafter"/>
</dbReference>
<sequence>MSTVAERLRKCEKISAAWAQLTSNMSAEILAEAGFEVIVPDMEHAPYTLESLVSVLQAIKANDCFAMVRAPWNDAVLIKQILDCGAHGVHVPYVSTAEEAEYAVKCCKYPLQGIRGLASSQRATCYGMKKQEYFAAANRDIIVMTAIETPEGVENIDKIASVDGLDGIFIGPSDLSTSMGHFFNPKAPEVQEAIHKVECVVKEKGKFLATIAPNIDAAAALYDRGYSLVYFLSDVGAVANAAQAAVKRFKELYRNQ</sequence>
<feature type="domain" description="HpcH/HpaI aldolase/citrate lyase" evidence="4">
    <location>
        <begin position="17"/>
        <end position="240"/>
    </location>
</feature>
<dbReference type="GO" id="GO:0016832">
    <property type="term" value="F:aldehyde-lyase activity"/>
    <property type="evidence" value="ECO:0007669"/>
    <property type="project" value="TreeGrafter"/>
</dbReference>
<evidence type="ECO:0000256" key="2">
    <source>
        <dbReference type="ARBA" id="ARBA00022723"/>
    </source>
</evidence>
<dbReference type="RefSeq" id="WP_066743901.1">
    <property type="nucleotide sequence ID" value="NZ_CP016757.1"/>
</dbReference>
<comment type="similarity">
    <text evidence="1">Belongs to the HpcH/HpaI aldolase family.</text>
</comment>
<keyword evidence="3" id="KW-0456">Lyase</keyword>
<name>A0A1B2I3U6_9BACT</name>
<dbReference type="GeneID" id="83057321"/>
<evidence type="ECO:0000256" key="1">
    <source>
        <dbReference type="ARBA" id="ARBA00005568"/>
    </source>
</evidence>
<evidence type="ECO:0000256" key="3">
    <source>
        <dbReference type="ARBA" id="ARBA00023239"/>
    </source>
</evidence>
<dbReference type="InterPro" id="IPR050251">
    <property type="entry name" value="HpcH-HpaI_aldolase"/>
</dbReference>
<accession>A0A1B2I3U6</accession>
<dbReference type="OrthoDB" id="86160at2"/>
<organism evidence="5 6">
    <name type="scientific">Cloacibacillus porcorum</name>
    <dbReference type="NCBI Taxonomy" id="1197717"/>
    <lineage>
        <taxon>Bacteria</taxon>
        <taxon>Thermotogati</taxon>
        <taxon>Synergistota</taxon>
        <taxon>Synergistia</taxon>
        <taxon>Synergistales</taxon>
        <taxon>Synergistaceae</taxon>
        <taxon>Cloacibacillus</taxon>
    </lineage>
</organism>
<dbReference type="InterPro" id="IPR040442">
    <property type="entry name" value="Pyrv_kinase-like_dom_sf"/>
</dbReference>
<protein>
    <recommendedName>
        <fullName evidence="4">HpcH/HpaI aldolase/citrate lyase domain-containing protein</fullName>
    </recommendedName>
</protein>
<evidence type="ECO:0000259" key="4">
    <source>
        <dbReference type="Pfam" id="PF03328"/>
    </source>
</evidence>
<dbReference type="KEGG" id="cpor:BED41_05565"/>
<evidence type="ECO:0000313" key="5">
    <source>
        <dbReference type="EMBL" id="ANZ44603.1"/>
    </source>
</evidence>
<keyword evidence="2" id="KW-0479">Metal-binding</keyword>
<dbReference type="PANTHER" id="PTHR30502:SF0">
    <property type="entry name" value="PHOSPHOENOLPYRUVATE CARBOXYLASE FAMILY PROTEIN"/>
    <property type="match status" value="1"/>
</dbReference>
<dbReference type="STRING" id="1197717.BED41_05565"/>
<proteinExistence type="inferred from homology"/>
<dbReference type="Gene3D" id="3.20.20.60">
    <property type="entry name" value="Phosphoenolpyruvate-binding domains"/>
    <property type="match status" value="1"/>
</dbReference>
<dbReference type="AlphaFoldDB" id="A0A1B2I3U6"/>
<reference evidence="5" key="1">
    <citation type="submission" date="2016-08" db="EMBL/GenBank/DDBJ databases">
        <title>Complete genome of Cloacibacillus porcorum.</title>
        <authorList>
            <person name="Looft T."/>
            <person name="Bayles D.O."/>
            <person name="Alt D.P."/>
        </authorList>
    </citation>
    <scope>NUCLEOTIDE SEQUENCE [LARGE SCALE GENOMIC DNA]</scope>
    <source>
        <strain evidence="5">CL-84</strain>
    </source>
</reference>
<keyword evidence="6" id="KW-1185">Reference proteome</keyword>
<dbReference type="GO" id="GO:0046872">
    <property type="term" value="F:metal ion binding"/>
    <property type="evidence" value="ECO:0007669"/>
    <property type="project" value="UniProtKB-KW"/>
</dbReference>
<dbReference type="Proteomes" id="UP000093044">
    <property type="component" value="Chromosome"/>
</dbReference>
<gene>
    <name evidence="5" type="ORF">BED41_05565</name>
</gene>